<keyword evidence="9" id="KW-1185">Reference proteome</keyword>
<feature type="domain" description="Aminoacyl-transfer RNA synthetases class-II family profile" evidence="7">
    <location>
        <begin position="286"/>
        <end position="710"/>
    </location>
</feature>
<reference evidence="9" key="1">
    <citation type="journal article" date="2014" name="Genome Announc.">
        <title>Genome sequence and annotation of Acremonium chrysogenum, producer of the beta-lactam antibiotic cephalosporin C.</title>
        <authorList>
            <person name="Terfehr D."/>
            <person name="Dahlmann T.A."/>
            <person name="Specht T."/>
            <person name="Zadra I."/>
            <person name="Kuernsteiner H."/>
            <person name="Kueck U."/>
        </authorList>
    </citation>
    <scope>NUCLEOTIDE SEQUENCE [LARGE SCALE GENOMIC DNA]</scope>
    <source>
        <strain evidence="9">ATCC 11550 / CBS 779.69 / DSM 880 / IAM 14645 / JCM 23072 / IMI 49137</strain>
    </source>
</reference>
<feature type="compositionally biased region" description="Basic and acidic residues" evidence="6">
    <location>
        <begin position="27"/>
        <end position="42"/>
    </location>
</feature>
<evidence type="ECO:0000256" key="3">
    <source>
        <dbReference type="ARBA" id="ARBA00022840"/>
    </source>
</evidence>
<feature type="region of interest" description="Disordered" evidence="6">
    <location>
        <begin position="703"/>
        <end position="735"/>
    </location>
</feature>
<evidence type="ECO:0000256" key="6">
    <source>
        <dbReference type="SAM" id="MobiDB-lite"/>
    </source>
</evidence>
<dbReference type="AlphaFoldDB" id="A0A086SU86"/>
<dbReference type="InterPro" id="IPR012340">
    <property type="entry name" value="NA-bd_OB-fold"/>
</dbReference>
<feature type="region of interest" description="Disordered" evidence="6">
    <location>
        <begin position="1"/>
        <end position="127"/>
    </location>
</feature>
<dbReference type="GO" id="GO:0005739">
    <property type="term" value="C:mitochondrion"/>
    <property type="evidence" value="ECO:0007669"/>
    <property type="project" value="TreeGrafter"/>
</dbReference>
<dbReference type="SUPFAM" id="SSF50249">
    <property type="entry name" value="Nucleic acid-binding proteins"/>
    <property type="match status" value="1"/>
</dbReference>
<dbReference type="PROSITE" id="PS50862">
    <property type="entry name" value="AA_TRNA_LIGASE_II"/>
    <property type="match status" value="1"/>
</dbReference>
<dbReference type="InterPro" id="IPR018149">
    <property type="entry name" value="Lys-tRNA-synth_II_C"/>
</dbReference>
<dbReference type="PANTHER" id="PTHR42918">
    <property type="entry name" value="LYSYL-TRNA SYNTHETASE"/>
    <property type="match status" value="1"/>
</dbReference>
<gene>
    <name evidence="8" type="ORF">ACRE_086290</name>
</gene>
<evidence type="ECO:0000256" key="1">
    <source>
        <dbReference type="ARBA" id="ARBA00022598"/>
    </source>
</evidence>
<keyword evidence="1 8" id="KW-0436">Ligase</keyword>
<organism evidence="8 9">
    <name type="scientific">Hapsidospora chrysogenum (strain ATCC 11550 / CBS 779.69 / DSM 880 / IAM 14645 / JCM 23072 / IMI 49137)</name>
    <name type="common">Acremonium chrysogenum</name>
    <dbReference type="NCBI Taxonomy" id="857340"/>
    <lineage>
        <taxon>Eukaryota</taxon>
        <taxon>Fungi</taxon>
        <taxon>Dikarya</taxon>
        <taxon>Ascomycota</taxon>
        <taxon>Pezizomycotina</taxon>
        <taxon>Sordariomycetes</taxon>
        <taxon>Hypocreomycetidae</taxon>
        <taxon>Hypocreales</taxon>
        <taxon>Bionectriaceae</taxon>
        <taxon>Hapsidospora</taxon>
    </lineage>
</organism>
<dbReference type="CDD" id="cd04322">
    <property type="entry name" value="LysRS_N"/>
    <property type="match status" value="1"/>
</dbReference>
<dbReference type="InterPro" id="IPR006195">
    <property type="entry name" value="aa-tRNA-synth_II"/>
</dbReference>
<dbReference type="OrthoDB" id="21243at2759"/>
<dbReference type="GO" id="GO:0070154">
    <property type="term" value="P:mitochondrial lysyl-tRNA aminoacylation"/>
    <property type="evidence" value="ECO:0007669"/>
    <property type="project" value="TreeGrafter"/>
</dbReference>
<dbReference type="Gene3D" id="2.40.50.140">
    <property type="entry name" value="Nucleic acid-binding proteins"/>
    <property type="match status" value="1"/>
</dbReference>
<feature type="compositionally biased region" description="Basic and acidic residues" evidence="6">
    <location>
        <begin position="628"/>
        <end position="639"/>
    </location>
</feature>
<dbReference type="SUPFAM" id="SSF55681">
    <property type="entry name" value="Class II aaRS and biotin synthetases"/>
    <property type="match status" value="2"/>
</dbReference>
<feature type="region of interest" description="Disordered" evidence="6">
    <location>
        <begin position="565"/>
        <end position="645"/>
    </location>
</feature>
<feature type="compositionally biased region" description="Basic and acidic residues" evidence="6">
    <location>
        <begin position="96"/>
        <end position="105"/>
    </location>
</feature>
<evidence type="ECO:0000313" key="9">
    <source>
        <dbReference type="Proteomes" id="UP000029964"/>
    </source>
</evidence>
<dbReference type="STRING" id="857340.A0A086SU86"/>
<dbReference type="InterPro" id="IPR045864">
    <property type="entry name" value="aa-tRNA-synth_II/BPL/LPL"/>
</dbReference>
<dbReference type="Proteomes" id="UP000029964">
    <property type="component" value="Unassembled WGS sequence"/>
</dbReference>
<dbReference type="Pfam" id="PF00152">
    <property type="entry name" value="tRNA-synt_2"/>
    <property type="match status" value="2"/>
</dbReference>
<evidence type="ECO:0000259" key="7">
    <source>
        <dbReference type="PROSITE" id="PS50862"/>
    </source>
</evidence>
<dbReference type="EMBL" id="JPKY01000177">
    <property type="protein sequence ID" value="KFH40668.1"/>
    <property type="molecule type" value="Genomic_DNA"/>
</dbReference>
<comment type="caution">
    <text evidence="8">The sequence shown here is derived from an EMBL/GenBank/DDBJ whole genome shotgun (WGS) entry which is preliminary data.</text>
</comment>
<dbReference type="GO" id="GO:0000049">
    <property type="term" value="F:tRNA binding"/>
    <property type="evidence" value="ECO:0007669"/>
    <property type="project" value="TreeGrafter"/>
</dbReference>
<keyword evidence="2" id="KW-0547">Nucleotide-binding</keyword>
<evidence type="ECO:0000256" key="2">
    <source>
        <dbReference type="ARBA" id="ARBA00022741"/>
    </source>
</evidence>
<evidence type="ECO:0000256" key="5">
    <source>
        <dbReference type="ARBA" id="ARBA00030563"/>
    </source>
</evidence>
<evidence type="ECO:0000313" key="8">
    <source>
        <dbReference type="EMBL" id="KFH40668.1"/>
    </source>
</evidence>
<dbReference type="InterPro" id="IPR044136">
    <property type="entry name" value="Lys-tRNA-ligase_II_N"/>
</dbReference>
<dbReference type="Gene3D" id="3.30.930.10">
    <property type="entry name" value="Bira Bifunctional Protein, Domain 2"/>
    <property type="match status" value="1"/>
</dbReference>
<dbReference type="PRINTS" id="PR00982">
    <property type="entry name" value="TRNASYNTHLYS"/>
</dbReference>
<dbReference type="InterPro" id="IPR004364">
    <property type="entry name" value="Aa-tRNA-synt_II"/>
</dbReference>
<dbReference type="PANTHER" id="PTHR42918:SF5">
    <property type="entry name" value="LYSINE--TRNA LIGASE, MITOCHONDRIAL"/>
    <property type="match status" value="1"/>
</dbReference>
<feature type="compositionally biased region" description="Basic and acidic residues" evidence="6">
    <location>
        <begin position="73"/>
        <end position="88"/>
    </location>
</feature>
<proteinExistence type="predicted"/>
<dbReference type="GO" id="GO:0004824">
    <property type="term" value="F:lysine-tRNA ligase activity"/>
    <property type="evidence" value="ECO:0007669"/>
    <property type="project" value="InterPro"/>
</dbReference>
<accession>A0A086SU86</accession>
<protein>
    <recommendedName>
        <fullName evidence="5">Lysyl-tRNA synthetase</fullName>
    </recommendedName>
</protein>
<dbReference type="GO" id="GO:0005524">
    <property type="term" value="F:ATP binding"/>
    <property type="evidence" value="ECO:0007669"/>
    <property type="project" value="UniProtKB-KW"/>
</dbReference>
<sequence length="735" mass="81978">MALPEGGLPTRPNRFASSQEEEQEDLSEWKKQRQNDIRRAKEDEEPYFAEAYPRLTIGESSPGRKSVSEFLESFERLADDKAQGEQRKGPPKSKRQRENDLQRPQEDEEPFTNPDPRLASGESFSERRSVPEFSESFEGFADNEVVLMGRVRSKRTAGQKLIFLDIVNEFQKAQVMLEKNQMTTGHYCRAHRFKLMKQLIQVGDHICTSGLQSIKLSDERPLTVPVAVRGFPIRTRSGEPTLKATELPELISPAMEQIPDRLTDPKTKMQERHLDMLVNKDVTDVLRLRAEVLRFMREHFYSKRFLEFQTPILAENAGGAIARPFVTRASEFRNKDLALRVAPELWLKRLVVGGVDKVFEIGPSFRNEGVDATHNPEFTMCEFYSAYSNLADLIKETEELICGLAERSSELIKTQLNSLPPVDLDRFRRPFKQVQFIPGLEKALGFRFPKLSSEDALPELLAILKLSGISLPGEVPTSLPKLLDRLAAVYLEPMSFHEPLFITHHPSCMSPLSKSFLCPDTLQLVSARAELFIGGRELANMYEEENDPVEQKRKLVDHRNLVNTPSGGIAVIDPEETGKEEDTSSSSPLLKDSPVMNDSTLSPPLDTEPPILDNSALPSPVGVDDPVNDGREPSSRLEIDADGETSPLDQSFIKALDYALPPTGGWGCGVERLVMLFSGANRISDCLSFGSLRNVVGLTAAEKTNDVTKPSGKRNETGPDSGDGADGKASGSQRT</sequence>
<evidence type="ECO:0000256" key="4">
    <source>
        <dbReference type="ARBA" id="ARBA00023146"/>
    </source>
</evidence>
<name>A0A086SU86_HAPC1</name>
<dbReference type="HOGENOM" id="CLU_008255_6_0_1"/>
<feature type="compositionally biased region" description="Low complexity" evidence="6">
    <location>
        <begin position="718"/>
        <end position="735"/>
    </location>
</feature>
<keyword evidence="3" id="KW-0067">ATP-binding</keyword>
<keyword evidence="4" id="KW-0030">Aminoacyl-tRNA synthetase</keyword>